<dbReference type="STRING" id="224129.A0A1W4X7A3"/>
<feature type="transmembrane region" description="Helical" evidence="5">
    <location>
        <begin position="250"/>
        <end position="271"/>
    </location>
</feature>
<evidence type="ECO:0000256" key="5">
    <source>
        <dbReference type="SAM" id="Phobius"/>
    </source>
</evidence>
<feature type="transmembrane region" description="Helical" evidence="5">
    <location>
        <begin position="417"/>
        <end position="436"/>
    </location>
</feature>
<protein>
    <submittedName>
        <fullName evidence="7">Solute carrier family 22 member 16-like isoform X1</fullName>
    </submittedName>
</protein>
<sequence>MIYIKSKSENNLWLEINKKGELTKELIVLFIFTFSYGTAVNLHHYTFRYWGYSVRRCEIPVLEDSFNFDQVLDISTYGVTPEVRFPGSIIYCKYADRDYNSLLKSNNNNYESIMKSLRIDKTPFNEKTCAYKIKERRLEPQLSLLSKSFQNIFDERNKTCKDFKYYRITQKSQFLGVIFGALSMSTLADRYGRRPIFIGCYICEFLGLLLFFVPFVSCMILGNFLTGIGLYGFLVLYIILTERCDRKRRLILGTSVLVCIPLSKIIGVIIEVVGNKWMYPIITSLTILTIIAPVIHWFVDEPPKYLMYSGRVQKCIKVLEKYGYRRDTASNVPKMPVISTTFIATRFFHAKLRARHAYSFFLSYLLSIVGVIHETHAVITGKFDMTVANILTGIFECIHIGIMCFIISRDLYGRKDFIFTFFLTMTLTHMFVFAQYDRTELFISVLFLFVYSLGHAGLYFLLFYYMELYPTRIRVSCLCLNVLGISFGVLTSIGLSSLNLDPLATVFFPEFVASTICWLMSCFACETVGIDIPDNLRETP</sequence>
<dbReference type="KEGG" id="apln:108741573"/>
<dbReference type="InParanoid" id="A0A1W4X7A3"/>
<feature type="transmembrane region" description="Helical" evidence="5">
    <location>
        <begin position="478"/>
        <end position="499"/>
    </location>
</feature>
<evidence type="ECO:0000256" key="1">
    <source>
        <dbReference type="ARBA" id="ARBA00004141"/>
    </source>
</evidence>
<gene>
    <name evidence="7" type="primary">LOC108741573</name>
</gene>
<feature type="transmembrane region" description="Helical" evidence="5">
    <location>
        <begin position="356"/>
        <end position="373"/>
    </location>
</feature>
<dbReference type="Gene3D" id="1.20.1250.20">
    <property type="entry name" value="MFS general substrate transporter like domains"/>
    <property type="match status" value="1"/>
</dbReference>
<dbReference type="PANTHER" id="PTHR24064">
    <property type="entry name" value="SOLUTE CARRIER FAMILY 22 MEMBER"/>
    <property type="match status" value="1"/>
</dbReference>
<keyword evidence="6" id="KW-1185">Reference proteome</keyword>
<feature type="transmembrane region" description="Helical" evidence="5">
    <location>
        <begin position="26"/>
        <end position="46"/>
    </location>
</feature>
<dbReference type="AlphaFoldDB" id="A0A1W4X7A3"/>
<dbReference type="GeneID" id="108741573"/>
<evidence type="ECO:0000256" key="2">
    <source>
        <dbReference type="ARBA" id="ARBA00022692"/>
    </source>
</evidence>
<dbReference type="Proteomes" id="UP000192223">
    <property type="component" value="Unplaced"/>
</dbReference>
<evidence type="ECO:0000256" key="4">
    <source>
        <dbReference type="ARBA" id="ARBA00023136"/>
    </source>
</evidence>
<organism evidence="6 7">
    <name type="scientific">Agrilus planipennis</name>
    <name type="common">Emerald ash borer</name>
    <name type="synonym">Agrilus marcopoli</name>
    <dbReference type="NCBI Taxonomy" id="224129"/>
    <lineage>
        <taxon>Eukaryota</taxon>
        <taxon>Metazoa</taxon>
        <taxon>Ecdysozoa</taxon>
        <taxon>Arthropoda</taxon>
        <taxon>Hexapoda</taxon>
        <taxon>Insecta</taxon>
        <taxon>Pterygota</taxon>
        <taxon>Neoptera</taxon>
        <taxon>Endopterygota</taxon>
        <taxon>Coleoptera</taxon>
        <taxon>Polyphaga</taxon>
        <taxon>Elateriformia</taxon>
        <taxon>Buprestoidea</taxon>
        <taxon>Buprestidae</taxon>
        <taxon>Agrilinae</taxon>
        <taxon>Agrilus</taxon>
    </lineage>
</organism>
<dbReference type="SUPFAM" id="SSF103473">
    <property type="entry name" value="MFS general substrate transporter"/>
    <property type="match status" value="1"/>
</dbReference>
<comment type="subcellular location">
    <subcellularLocation>
        <location evidence="1">Membrane</location>
        <topology evidence="1">Multi-pass membrane protein</topology>
    </subcellularLocation>
</comment>
<dbReference type="GO" id="GO:0022857">
    <property type="term" value="F:transmembrane transporter activity"/>
    <property type="evidence" value="ECO:0007669"/>
    <property type="project" value="InterPro"/>
</dbReference>
<proteinExistence type="predicted"/>
<feature type="transmembrane region" description="Helical" evidence="5">
    <location>
        <begin position="277"/>
        <end position="299"/>
    </location>
</feature>
<feature type="transmembrane region" description="Helical" evidence="5">
    <location>
        <begin position="442"/>
        <end position="466"/>
    </location>
</feature>
<feature type="transmembrane region" description="Helical" evidence="5">
    <location>
        <begin position="511"/>
        <end position="530"/>
    </location>
</feature>
<keyword evidence="4 5" id="KW-0472">Membrane</keyword>
<feature type="transmembrane region" description="Helical" evidence="5">
    <location>
        <begin position="219"/>
        <end position="238"/>
    </location>
</feature>
<keyword evidence="2 5" id="KW-0812">Transmembrane</keyword>
<keyword evidence="3 5" id="KW-1133">Transmembrane helix</keyword>
<feature type="transmembrane region" description="Helical" evidence="5">
    <location>
        <begin position="196"/>
        <end position="213"/>
    </location>
</feature>
<dbReference type="Pfam" id="PF00083">
    <property type="entry name" value="Sugar_tr"/>
    <property type="match status" value="1"/>
</dbReference>
<accession>A0A1W4X7A3</accession>
<evidence type="ECO:0000256" key="3">
    <source>
        <dbReference type="ARBA" id="ARBA00022989"/>
    </source>
</evidence>
<reference evidence="7" key="1">
    <citation type="submission" date="2025-08" db="UniProtKB">
        <authorList>
            <consortium name="RefSeq"/>
        </authorList>
    </citation>
    <scope>IDENTIFICATION</scope>
    <source>
        <tissue evidence="7">Entire body</tissue>
    </source>
</reference>
<feature type="transmembrane region" description="Helical" evidence="5">
    <location>
        <begin position="385"/>
        <end position="405"/>
    </location>
</feature>
<name>A0A1W4X7A3_AGRPL</name>
<evidence type="ECO:0000313" key="7">
    <source>
        <dbReference type="RefSeq" id="XP_018331919.1"/>
    </source>
</evidence>
<dbReference type="InterPro" id="IPR036259">
    <property type="entry name" value="MFS_trans_sf"/>
</dbReference>
<evidence type="ECO:0000313" key="6">
    <source>
        <dbReference type="Proteomes" id="UP000192223"/>
    </source>
</evidence>
<dbReference type="RefSeq" id="XP_018331919.1">
    <property type="nucleotide sequence ID" value="XM_018476417.1"/>
</dbReference>
<dbReference type="InterPro" id="IPR005828">
    <property type="entry name" value="MFS_sugar_transport-like"/>
</dbReference>
<dbReference type="GO" id="GO:0016020">
    <property type="term" value="C:membrane"/>
    <property type="evidence" value="ECO:0007669"/>
    <property type="project" value="UniProtKB-SubCell"/>
</dbReference>